<sequence length="1059" mass="117827">MMDCMVPSLPLHRLALLCALPFVLFASRQAEGATRKGISLRSQAVALLHWRSSVMYSFERQLGTWRDDGMYTCNWTGITCGATRSHRGTKVMVIRGIFLSGAGIVGRLDNLMFQSLPYLVNLDLSDNYHLSGAIPQGIRSLSMLSTLNFSSCQLSGNIPSSICNLGRLTLIDLSINNLTGQIPPALGNLSRLDILNLGDNRLSGDIPWQFGQLRNMRNMQLYSNILSGQIPSTLANLTNLEYLDFYGNRLSGPIPKDLGQVQTLQELYLGNNNLDGAIPASLGMLSRLIVLDLRGNRLTGFIPSSLAGNLTSVTNFYLWDNHITGSIPHEFGKLLNLEKLDLSFNYIAGSVPPSIGNMSSLSWISIDNNNLSGELPIELGKLARMTTMRMFSNQLTGPLPSSLFNLTNLVHIELSINQLTGHLPDMCQTKMLKVLLISENNLDGHIPKGLRDCNSLTSLGISNNQIKGDINEAFGVYPHLNDISLSSNRFVGRLSSNWGSCQNLTTIDFSDNMIEGSIPSELGEIKNLRKLNLGFNRLTNEVPPTIGKLINLYWMNLRSNQLSGVIPKQIGQLGNLEILDLSSNLLSGNIPEEIGNCLKLQSLQMNSNNLSGSLPRSLGQLASLQRMLDLSMNSLSGQIPSELSKLDMLMFANFSHNQFRGVIPVSVASMQSLLIFDVSHNFLEGPIPKGIRNASVEWFLHNKGLCGDLVKMAPCNFPPTDHGRKHQNFILVISVSVFFATISIVTCAIAFVIFWKKVPPNIGLVRKGDVFSQWSFDGRLAFEDIINATDNFDEKYCIGEGSYGSVYKAELQNRQVVAVKKLHAGDEEAHDEGKFQHEIEMLTEIRQRSIVKLYAYCSHARYRFIVCQFIEGGNLASILSNEERAIHFHWQRRISLIRDVAQALSYLHNDVHPPIVHRDITSRNILLDADYKAFVSDFGVARMLKPDSSNWSALAGTYGYIAPEFCYTSVVTNKCDVYSFGVVALEVLMGKHPGDVQNFVSSLNDQFLPEEILDKRLPRPPKNEEAKEVRRCISLAFDCLHPSPKERPTMLKVYRDFFI</sequence>
<organism evidence="1 2">
    <name type="scientific">Avena sativa</name>
    <name type="common">Oat</name>
    <dbReference type="NCBI Taxonomy" id="4498"/>
    <lineage>
        <taxon>Eukaryota</taxon>
        <taxon>Viridiplantae</taxon>
        <taxon>Streptophyta</taxon>
        <taxon>Embryophyta</taxon>
        <taxon>Tracheophyta</taxon>
        <taxon>Spermatophyta</taxon>
        <taxon>Magnoliopsida</taxon>
        <taxon>Liliopsida</taxon>
        <taxon>Poales</taxon>
        <taxon>Poaceae</taxon>
        <taxon>BOP clade</taxon>
        <taxon>Pooideae</taxon>
        <taxon>Poodae</taxon>
        <taxon>Poeae</taxon>
        <taxon>Poeae Chloroplast Group 1 (Aveneae type)</taxon>
        <taxon>Aveninae</taxon>
        <taxon>Avena</taxon>
    </lineage>
</organism>
<reference evidence="1" key="2">
    <citation type="submission" date="2025-09" db="UniProtKB">
        <authorList>
            <consortium name="EnsemblPlants"/>
        </authorList>
    </citation>
    <scope>IDENTIFICATION</scope>
</reference>
<dbReference type="Proteomes" id="UP001732700">
    <property type="component" value="Chromosome 5A"/>
</dbReference>
<name>A0ACD5XV23_AVESA</name>
<dbReference type="EnsemblPlants" id="AVESA.00010b.r2.5AG0857260.1">
    <property type="protein sequence ID" value="AVESA.00010b.r2.5AG0857260.1.CDS"/>
    <property type="gene ID" value="AVESA.00010b.r2.5AG0857260"/>
</dbReference>
<proteinExistence type="predicted"/>
<reference evidence="1" key="1">
    <citation type="submission" date="2021-05" db="EMBL/GenBank/DDBJ databases">
        <authorList>
            <person name="Scholz U."/>
            <person name="Mascher M."/>
            <person name="Fiebig A."/>
        </authorList>
    </citation>
    <scope>NUCLEOTIDE SEQUENCE [LARGE SCALE GENOMIC DNA]</scope>
</reference>
<evidence type="ECO:0000313" key="2">
    <source>
        <dbReference type="Proteomes" id="UP001732700"/>
    </source>
</evidence>
<keyword evidence="2" id="KW-1185">Reference proteome</keyword>
<protein>
    <submittedName>
        <fullName evidence="1">Uncharacterized protein</fullName>
    </submittedName>
</protein>
<evidence type="ECO:0000313" key="1">
    <source>
        <dbReference type="EnsemblPlants" id="AVESA.00010b.r2.5AG0857260.1.CDS"/>
    </source>
</evidence>
<accession>A0ACD5XV23</accession>